<evidence type="ECO:0000313" key="3">
    <source>
        <dbReference type="Proteomes" id="UP000275078"/>
    </source>
</evidence>
<evidence type="ECO:0000256" key="1">
    <source>
        <dbReference type="SAM" id="MobiDB-lite"/>
    </source>
</evidence>
<feature type="region of interest" description="Disordered" evidence="1">
    <location>
        <begin position="349"/>
        <end position="440"/>
    </location>
</feature>
<feature type="region of interest" description="Disordered" evidence="1">
    <location>
        <begin position="124"/>
        <end position="143"/>
    </location>
</feature>
<feature type="region of interest" description="Disordered" evidence="1">
    <location>
        <begin position="164"/>
        <end position="189"/>
    </location>
</feature>
<evidence type="ECO:0000313" key="2">
    <source>
        <dbReference type="EMBL" id="RPA76435.1"/>
    </source>
</evidence>
<reference evidence="2 3" key="1">
    <citation type="journal article" date="2018" name="Nat. Ecol. Evol.">
        <title>Pezizomycetes genomes reveal the molecular basis of ectomycorrhizal truffle lifestyle.</title>
        <authorList>
            <person name="Murat C."/>
            <person name="Payen T."/>
            <person name="Noel B."/>
            <person name="Kuo A."/>
            <person name="Morin E."/>
            <person name="Chen J."/>
            <person name="Kohler A."/>
            <person name="Krizsan K."/>
            <person name="Balestrini R."/>
            <person name="Da Silva C."/>
            <person name="Montanini B."/>
            <person name="Hainaut M."/>
            <person name="Levati E."/>
            <person name="Barry K.W."/>
            <person name="Belfiori B."/>
            <person name="Cichocki N."/>
            <person name="Clum A."/>
            <person name="Dockter R.B."/>
            <person name="Fauchery L."/>
            <person name="Guy J."/>
            <person name="Iotti M."/>
            <person name="Le Tacon F."/>
            <person name="Lindquist E.A."/>
            <person name="Lipzen A."/>
            <person name="Malagnac F."/>
            <person name="Mello A."/>
            <person name="Molinier V."/>
            <person name="Miyauchi S."/>
            <person name="Poulain J."/>
            <person name="Riccioni C."/>
            <person name="Rubini A."/>
            <person name="Sitrit Y."/>
            <person name="Splivallo R."/>
            <person name="Traeger S."/>
            <person name="Wang M."/>
            <person name="Zifcakova L."/>
            <person name="Wipf D."/>
            <person name="Zambonelli A."/>
            <person name="Paolocci F."/>
            <person name="Nowrousian M."/>
            <person name="Ottonello S."/>
            <person name="Baldrian P."/>
            <person name="Spatafora J.W."/>
            <person name="Henrissat B."/>
            <person name="Nagy L.G."/>
            <person name="Aury J.M."/>
            <person name="Wincker P."/>
            <person name="Grigoriev I.V."/>
            <person name="Bonfante P."/>
            <person name="Martin F.M."/>
        </authorList>
    </citation>
    <scope>NUCLEOTIDE SEQUENCE [LARGE SCALE GENOMIC DNA]</scope>
    <source>
        <strain evidence="2 3">RN42</strain>
    </source>
</reference>
<feature type="compositionally biased region" description="Low complexity" evidence="1">
    <location>
        <begin position="48"/>
        <end position="60"/>
    </location>
</feature>
<feature type="compositionally biased region" description="Basic and acidic residues" evidence="1">
    <location>
        <begin position="371"/>
        <end position="398"/>
    </location>
</feature>
<feature type="compositionally biased region" description="Basic residues" evidence="1">
    <location>
        <begin position="353"/>
        <end position="366"/>
    </location>
</feature>
<dbReference type="Proteomes" id="UP000275078">
    <property type="component" value="Unassembled WGS sequence"/>
</dbReference>
<feature type="region of interest" description="Disordered" evidence="1">
    <location>
        <begin position="1"/>
        <end position="111"/>
    </location>
</feature>
<protein>
    <submittedName>
        <fullName evidence="2">Uncharacterized protein</fullName>
    </submittedName>
</protein>
<dbReference type="OrthoDB" id="5398515at2759"/>
<organism evidence="2 3">
    <name type="scientific">Ascobolus immersus RN42</name>
    <dbReference type="NCBI Taxonomy" id="1160509"/>
    <lineage>
        <taxon>Eukaryota</taxon>
        <taxon>Fungi</taxon>
        <taxon>Dikarya</taxon>
        <taxon>Ascomycota</taxon>
        <taxon>Pezizomycotina</taxon>
        <taxon>Pezizomycetes</taxon>
        <taxon>Pezizales</taxon>
        <taxon>Ascobolaceae</taxon>
        <taxon>Ascobolus</taxon>
    </lineage>
</organism>
<gene>
    <name evidence="2" type="ORF">BJ508DRAFT_8658</name>
</gene>
<sequence>MMSTPPPMCEFEAPPTPSTDRVKHGRTLRTRFASPPLAPCDEEPISPPTLKTTPTKTQQAKKTDSALLSAADTTETLGLPTPAKTPSKKRKLPDASVFDAPGEAETETPRTARLLFGEEIKRRASARKPVVEKKETPKKVHRKVHRDDEFEIFTDPTLRVPEVNRAERNPFLESDDEDSPATIKKQRKARRAAAKRFEAVGGNREDGMVYSFRGKKFFKKFDEDNPVRTITPRLLFPSARQEQERALREAGLDIVTDESDAGSEDELLTPVRPTLRAHSRKSSGASSVLDSAKVTKAMPTGRKLRSTPGPVDEVPRMWTPKRGRKIHFEVTEEEVEQVETQIVEVEDAEKVLVKKSHERKTRRTTTSKKPTATEKEKEEEHHDKAEKEKEPTPLREETTPVPETPKDQIFTAPETPPRINLGYVAPETPKRKTRLSHKRGLSVSPGVLEVEAGPVRKRGRRV</sequence>
<accession>A0A3N4HRH3</accession>
<name>A0A3N4HRH3_ASCIM</name>
<keyword evidence="3" id="KW-1185">Reference proteome</keyword>
<dbReference type="EMBL" id="ML119744">
    <property type="protein sequence ID" value="RPA76435.1"/>
    <property type="molecule type" value="Genomic_DNA"/>
</dbReference>
<feature type="compositionally biased region" description="Basic residues" evidence="1">
    <location>
        <begin position="431"/>
        <end position="440"/>
    </location>
</feature>
<dbReference type="AlphaFoldDB" id="A0A3N4HRH3"/>
<feature type="compositionally biased region" description="Basic and acidic residues" evidence="1">
    <location>
        <begin position="129"/>
        <end position="138"/>
    </location>
</feature>
<feature type="region of interest" description="Disordered" evidence="1">
    <location>
        <begin position="274"/>
        <end position="324"/>
    </location>
</feature>
<proteinExistence type="predicted"/>